<organism evidence="1 2">
    <name type="scientific">Fusarium zealandicum</name>
    <dbReference type="NCBI Taxonomy" id="1053134"/>
    <lineage>
        <taxon>Eukaryota</taxon>
        <taxon>Fungi</taxon>
        <taxon>Dikarya</taxon>
        <taxon>Ascomycota</taxon>
        <taxon>Pezizomycotina</taxon>
        <taxon>Sordariomycetes</taxon>
        <taxon>Hypocreomycetidae</taxon>
        <taxon>Hypocreales</taxon>
        <taxon>Nectriaceae</taxon>
        <taxon>Fusarium</taxon>
        <taxon>Fusarium staphyleae species complex</taxon>
    </lineage>
</organism>
<reference evidence="1" key="2">
    <citation type="submission" date="2020-05" db="EMBL/GenBank/DDBJ databases">
        <authorList>
            <person name="Kim H.-S."/>
            <person name="Proctor R.H."/>
            <person name="Brown D.W."/>
        </authorList>
    </citation>
    <scope>NUCLEOTIDE SEQUENCE</scope>
    <source>
        <strain evidence="1">NRRL 22465</strain>
    </source>
</reference>
<dbReference type="AlphaFoldDB" id="A0A8H4UNB2"/>
<name>A0A8H4UNB2_9HYPO</name>
<sequence>MYAPSALRFLTLESSLDKRPSGRGTYGVPFRTTCIIMKRPCELTSAADRQALGLHLALWGRFLTAVWDASPGACRHWIDNQLRFPCCSYRCLQHGVAASGRFADHI</sequence>
<dbReference type="EMBL" id="JABEYC010000274">
    <property type="protein sequence ID" value="KAF4979827.1"/>
    <property type="molecule type" value="Genomic_DNA"/>
</dbReference>
<evidence type="ECO:0000313" key="2">
    <source>
        <dbReference type="Proteomes" id="UP000635477"/>
    </source>
</evidence>
<keyword evidence="2" id="KW-1185">Reference proteome</keyword>
<reference evidence="1" key="1">
    <citation type="journal article" date="2020" name="BMC Genomics">
        <title>Correction to: Identification and distribution of gene clusters required for synthesis of sphingolipid metabolism inhibitors in diverse species of the filamentous fungus Fusarium.</title>
        <authorList>
            <person name="Kim H.S."/>
            <person name="Lohmar J.M."/>
            <person name="Busman M."/>
            <person name="Brown D.W."/>
            <person name="Naumann T.A."/>
            <person name="Divon H.H."/>
            <person name="Lysoe E."/>
            <person name="Uhlig S."/>
            <person name="Proctor R.H."/>
        </authorList>
    </citation>
    <scope>NUCLEOTIDE SEQUENCE</scope>
    <source>
        <strain evidence="1">NRRL 22465</strain>
    </source>
</reference>
<dbReference type="Proteomes" id="UP000635477">
    <property type="component" value="Unassembled WGS sequence"/>
</dbReference>
<gene>
    <name evidence="1" type="ORF">FZEAL_4043</name>
</gene>
<comment type="caution">
    <text evidence="1">The sequence shown here is derived from an EMBL/GenBank/DDBJ whole genome shotgun (WGS) entry which is preliminary data.</text>
</comment>
<evidence type="ECO:0000313" key="1">
    <source>
        <dbReference type="EMBL" id="KAF4979827.1"/>
    </source>
</evidence>
<proteinExistence type="predicted"/>
<protein>
    <submittedName>
        <fullName evidence="1">Uncharacterized protein</fullName>
    </submittedName>
</protein>
<accession>A0A8H4UNB2</accession>